<evidence type="ECO:0000313" key="5">
    <source>
        <dbReference type="EMBL" id="CAA0316442.1"/>
    </source>
</evidence>
<dbReference type="GO" id="GO:0004672">
    <property type="term" value="F:protein kinase activity"/>
    <property type="evidence" value="ECO:0007669"/>
    <property type="project" value="InterPro"/>
</dbReference>
<dbReference type="ExpressionAtlas" id="A0A5S9WPY8">
    <property type="expression patterns" value="baseline and differential"/>
</dbReference>
<evidence type="ECO:0000256" key="3">
    <source>
        <dbReference type="SAM" id="MobiDB-lite"/>
    </source>
</evidence>
<sequence>MGWLRKKKKKPKSDIASEKGAKLLEELIECCDGKSNPIKFFSADEIGEATDNFSDSNLVYREDFAYQWYSGKNENHPMILIRKGTSWWISWRVDSLVCRDIAVSSMVSGHKNFLKLVGCCLDFEDPVLVYHGVKKHYKLEISEQTWKRRIKIAEDIATALAYLHTAFPRPFVYRTLSIGNILLDENGVAKLTDFSHCVSIPEGETFVRVDRTNGFYSYFSGKYKRSGVVSVSEKADVFAFGMFIGLRFLFGDESFLEHYRGEEDYEFDSKMKRLARDWLSKLKEDRPMEMIADPEMIEKMGQISEQERCQMKAFQMLSLRCIGPSEEVPTMVEVAKELKKIQRSLNSDSSSLSSGQTQFDSAQDISSSVVLSNQT</sequence>
<evidence type="ECO:0000256" key="1">
    <source>
        <dbReference type="ARBA" id="ARBA00022741"/>
    </source>
</evidence>
<evidence type="ECO:0000256" key="2">
    <source>
        <dbReference type="ARBA" id="ARBA00022840"/>
    </source>
</evidence>
<feature type="compositionally biased region" description="Low complexity" evidence="3">
    <location>
        <begin position="344"/>
        <end position="354"/>
    </location>
</feature>
<organism evidence="5 6">
    <name type="scientific">Arabidopsis thaliana</name>
    <name type="common">Mouse-ear cress</name>
    <dbReference type="NCBI Taxonomy" id="3702"/>
    <lineage>
        <taxon>Eukaryota</taxon>
        <taxon>Viridiplantae</taxon>
        <taxon>Streptophyta</taxon>
        <taxon>Embryophyta</taxon>
        <taxon>Tracheophyta</taxon>
        <taxon>Spermatophyta</taxon>
        <taxon>Magnoliopsida</taxon>
        <taxon>eudicotyledons</taxon>
        <taxon>Gunneridae</taxon>
        <taxon>Pentapetalae</taxon>
        <taxon>rosids</taxon>
        <taxon>malvids</taxon>
        <taxon>Brassicales</taxon>
        <taxon>Brassicaceae</taxon>
        <taxon>Camelineae</taxon>
        <taxon>Arabidopsis</taxon>
    </lineage>
</organism>
<dbReference type="GO" id="GO:0007166">
    <property type="term" value="P:cell surface receptor signaling pathway"/>
    <property type="evidence" value="ECO:0007669"/>
    <property type="project" value="InterPro"/>
</dbReference>
<proteinExistence type="predicted"/>
<dbReference type="Pfam" id="PF00069">
    <property type="entry name" value="Pkinase"/>
    <property type="match status" value="1"/>
</dbReference>
<reference evidence="5 6" key="1">
    <citation type="submission" date="2019-12" db="EMBL/GenBank/DDBJ databases">
        <authorList>
            <person name="Jiao W.-B."/>
            <person name="Schneeberger K."/>
        </authorList>
    </citation>
    <scope>NUCLEOTIDE SEQUENCE [LARGE SCALE GENOMIC DNA]</scope>
    <source>
        <strain evidence="6">cv. C24</strain>
    </source>
</reference>
<dbReference type="InterPro" id="IPR045274">
    <property type="entry name" value="WAK-like"/>
</dbReference>
<feature type="region of interest" description="Disordered" evidence="3">
    <location>
        <begin position="344"/>
        <end position="375"/>
    </location>
</feature>
<dbReference type="EMBL" id="CACSHJ010000087">
    <property type="protein sequence ID" value="CAA0316442.1"/>
    <property type="molecule type" value="Genomic_DNA"/>
</dbReference>
<dbReference type="FunFam" id="1.10.510.10:FF:001251">
    <property type="entry name" value="Inactive serine/threonine-protein kinase At1g67470"/>
    <property type="match status" value="1"/>
</dbReference>
<dbReference type="GO" id="GO:0009266">
    <property type="term" value="P:response to temperature stimulus"/>
    <property type="evidence" value="ECO:0007669"/>
    <property type="project" value="UniProtKB-ARBA"/>
</dbReference>
<dbReference type="InterPro" id="IPR011009">
    <property type="entry name" value="Kinase-like_dom_sf"/>
</dbReference>
<dbReference type="PANTHER" id="PTHR27005:SF188">
    <property type="entry name" value="INACTIVE SERINE_THREONINE-PROTEIN KINASE ZRK12-RELATED"/>
    <property type="match status" value="1"/>
</dbReference>
<dbReference type="GO" id="GO:0005524">
    <property type="term" value="F:ATP binding"/>
    <property type="evidence" value="ECO:0007669"/>
    <property type="project" value="UniProtKB-KW"/>
</dbReference>
<dbReference type="InterPro" id="IPR000719">
    <property type="entry name" value="Prot_kinase_dom"/>
</dbReference>
<keyword evidence="2" id="KW-0067">ATP-binding</keyword>
<protein>
    <recommendedName>
        <fullName evidence="4">Protein kinase domain-containing protein</fullName>
    </recommendedName>
</protein>
<dbReference type="PANTHER" id="PTHR27005">
    <property type="entry name" value="WALL-ASSOCIATED RECEPTOR KINASE-LIKE 21"/>
    <property type="match status" value="1"/>
</dbReference>
<dbReference type="AlphaFoldDB" id="A0A5S9WPY8"/>
<dbReference type="PROSITE" id="PS50011">
    <property type="entry name" value="PROTEIN_KINASE_DOM"/>
    <property type="match status" value="1"/>
</dbReference>
<evidence type="ECO:0000313" key="6">
    <source>
        <dbReference type="Proteomes" id="UP000434276"/>
    </source>
</evidence>
<dbReference type="Proteomes" id="UP000434276">
    <property type="component" value="Unassembled WGS sequence"/>
</dbReference>
<accession>A0A5S9WPY8</accession>
<dbReference type="FunFam" id="3.30.200.20:FF:000515">
    <property type="entry name" value="Inactive serine/threonine-protein kinase"/>
    <property type="match status" value="1"/>
</dbReference>
<dbReference type="Gene3D" id="1.10.510.10">
    <property type="entry name" value="Transferase(Phosphotransferase) domain 1"/>
    <property type="match status" value="1"/>
</dbReference>
<feature type="domain" description="Protein kinase" evidence="4">
    <location>
        <begin position="1"/>
        <end position="375"/>
    </location>
</feature>
<keyword evidence="1" id="KW-0547">Nucleotide-binding</keyword>
<evidence type="ECO:0000259" key="4">
    <source>
        <dbReference type="PROSITE" id="PS50011"/>
    </source>
</evidence>
<dbReference type="OrthoDB" id="1094586at2759"/>
<gene>
    <name evidence="5" type="ORF">C24_LOCUS5417</name>
</gene>
<feature type="compositionally biased region" description="Polar residues" evidence="3">
    <location>
        <begin position="355"/>
        <end position="375"/>
    </location>
</feature>
<dbReference type="SUPFAM" id="SSF56112">
    <property type="entry name" value="Protein kinase-like (PK-like)"/>
    <property type="match status" value="1"/>
</dbReference>
<dbReference type="Gene3D" id="3.30.200.20">
    <property type="entry name" value="Phosphorylase Kinase, domain 1"/>
    <property type="match status" value="1"/>
</dbReference>
<name>A0A5S9WPY8_ARATH</name>